<dbReference type="SUPFAM" id="SSF48452">
    <property type="entry name" value="TPR-like"/>
    <property type="match status" value="1"/>
</dbReference>
<dbReference type="AlphaFoldDB" id="E0RP53"/>
<dbReference type="PaxDb" id="665571-STHERM_c17800"/>
<dbReference type="KEGG" id="sta:STHERM_c17800"/>
<accession>E0RP53</accession>
<dbReference type="InterPro" id="IPR019734">
    <property type="entry name" value="TPR_rpt"/>
</dbReference>
<dbReference type="Gene3D" id="1.25.40.10">
    <property type="entry name" value="Tetratricopeptide repeat domain"/>
    <property type="match status" value="1"/>
</dbReference>
<reference key="1">
    <citation type="submission" date="2009-08" db="EMBL/GenBank/DDBJ databases">
        <title>The genome sequence of Spirochaeta thermophila DSM6192.</title>
        <authorList>
            <person name="Angelov A."/>
            <person name="Mientus M."/>
            <person name="Wittenberg S."/>
            <person name="Lehmann R."/>
            <person name="Liesegang H."/>
            <person name="Daniel R."/>
            <person name="Liebl W."/>
        </authorList>
    </citation>
    <scope>NUCLEOTIDE SEQUENCE</scope>
    <source>
        <strain>DSM 6192</strain>
    </source>
</reference>
<feature type="transmembrane region" description="Helical" evidence="1">
    <location>
        <begin position="12"/>
        <end position="32"/>
    </location>
</feature>
<evidence type="ECO:0000313" key="3">
    <source>
        <dbReference type="Proteomes" id="UP000001296"/>
    </source>
</evidence>
<proteinExistence type="predicted"/>
<sequence length="168" mass="19956">MGKWPVICQVSLLGVLISSVIMVGLILLFRWIHPEYYLFDALLAYWGLHLIVRSGFSYHHRRGIRFYRKGDFENAISCFERSYRFFTRHRFLDRFRYLFLLSLSTMSYREMALINWAFCLVQVGEREKAIEKYKECLREYPHNRIARASLTMMGVTPEEDAGEGTVHL</sequence>
<dbReference type="SMART" id="SM00028">
    <property type="entry name" value="TPR"/>
    <property type="match status" value="2"/>
</dbReference>
<evidence type="ECO:0000313" key="2">
    <source>
        <dbReference type="EMBL" id="ADN02715.1"/>
    </source>
</evidence>
<keyword evidence="1" id="KW-0812">Transmembrane</keyword>
<dbReference type="eggNOG" id="COG0457">
    <property type="taxonomic scope" value="Bacteria"/>
</dbReference>
<dbReference type="HOGENOM" id="CLU_135064_0_0_12"/>
<dbReference type="EMBL" id="CP001698">
    <property type="protein sequence ID" value="ADN02715.1"/>
    <property type="molecule type" value="Genomic_DNA"/>
</dbReference>
<dbReference type="RefSeq" id="WP_013314554.1">
    <property type="nucleotide sequence ID" value="NC_014484.1"/>
</dbReference>
<feature type="transmembrane region" description="Helical" evidence="1">
    <location>
        <begin position="38"/>
        <end position="56"/>
    </location>
</feature>
<dbReference type="Proteomes" id="UP000001296">
    <property type="component" value="Chromosome"/>
</dbReference>
<gene>
    <name evidence="2" type="ordered locus">STHERM_c17800</name>
</gene>
<name>E0RP53_WINT6</name>
<reference evidence="2 3" key="2">
    <citation type="journal article" date="2010" name="J. Bacteriol.">
        <title>Genome sequence of the polysaccharide-degrading, thermophilic anaerobe Spirochaeta thermophila DSM 6192.</title>
        <authorList>
            <person name="Angelov A."/>
            <person name="Liebl S."/>
            <person name="Ballschmiter M."/>
            <person name="Bomeke M."/>
            <person name="Lehmann R."/>
            <person name="Liesegang H."/>
            <person name="Daniel R."/>
            <person name="Liebl W."/>
        </authorList>
    </citation>
    <scope>NUCLEOTIDE SEQUENCE [LARGE SCALE GENOMIC DNA]</scope>
    <source>
        <strain evidence="3">ATCC 49972 / DSM 6192 / RI 19.B1</strain>
    </source>
</reference>
<protein>
    <submittedName>
        <fullName evidence="2">Putative tetratricopeptide TPR2</fullName>
    </submittedName>
</protein>
<keyword evidence="1" id="KW-1133">Transmembrane helix</keyword>
<organism evidence="2 3">
    <name type="scientific">Winmispira thermophila (strain ATCC 49972 / DSM 6192 / RI 19.B1)</name>
    <name type="common">Spirochaeta thermophila</name>
    <dbReference type="NCBI Taxonomy" id="665571"/>
    <lineage>
        <taxon>Bacteria</taxon>
        <taxon>Pseudomonadati</taxon>
        <taxon>Spirochaetota</taxon>
        <taxon>Spirochaetia</taxon>
        <taxon>Winmispirales</taxon>
        <taxon>Winmispiraceae</taxon>
        <taxon>Winmispira</taxon>
    </lineage>
</organism>
<dbReference type="InterPro" id="IPR011990">
    <property type="entry name" value="TPR-like_helical_dom_sf"/>
</dbReference>
<evidence type="ECO:0000256" key="1">
    <source>
        <dbReference type="SAM" id="Phobius"/>
    </source>
</evidence>
<keyword evidence="1" id="KW-0472">Membrane</keyword>